<keyword evidence="8" id="KW-0927">Auxin signaling pathway</keyword>
<dbReference type="EnsemblPlants" id="AET5Gv20256600.5">
    <property type="protein sequence ID" value="AET5Gv20256600.5"/>
    <property type="gene ID" value="AET5Gv20256600"/>
</dbReference>
<feature type="binding site" evidence="10">
    <location>
        <position position="18"/>
    </location>
    <ligand>
        <name>Zn(2+)</name>
        <dbReference type="ChEBI" id="CHEBI:29105"/>
    </ligand>
</feature>
<dbReference type="GO" id="GO:0051781">
    <property type="term" value="P:positive regulation of cell division"/>
    <property type="evidence" value="ECO:0007669"/>
    <property type="project" value="TreeGrafter"/>
</dbReference>
<dbReference type="PANTHER" id="PTHR37236">
    <property type="entry name" value="AUXIN-BINDING PROTEIN 1"/>
    <property type="match status" value="1"/>
</dbReference>
<evidence type="ECO:0000313" key="11">
    <source>
        <dbReference type="EnsemblPlants" id="AET5Gv20256600.5"/>
    </source>
</evidence>
<keyword evidence="2 10" id="KW-0479">Metal-binding</keyword>
<evidence type="ECO:0000256" key="6">
    <source>
        <dbReference type="ARBA" id="ARBA00023170"/>
    </source>
</evidence>
<dbReference type="InterPro" id="IPR011051">
    <property type="entry name" value="RmlC_Cupin_sf"/>
</dbReference>
<comment type="subcellular location">
    <subcellularLocation>
        <location evidence="1">Endoplasmic reticulum lumen</location>
    </subcellularLocation>
</comment>
<dbReference type="InterPro" id="IPR000526">
    <property type="entry name" value="Auxin-bd"/>
</dbReference>
<dbReference type="PANTHER" id="PTHR37236:SF1">
    <property type="entry name" value="AUXIN-BINDING PROTEIN 1"/>
    <property type="match status" value="1"/>
</dbReference>
<evidence type="ECO:0000256" key="9">
    <source>
        <dbReference type="PIRSR" id="PIRSR600526-1"/>
    </source>
</evidence>
<evidence type="ECO:0000256" key="7">
    <source>
        <dbReference type="ARBA" id="ARBA00023180"/>
    </source>
</evidence>
<dbReference type="InterPro" id="IPR014710">
    <property type="entry name" value="RmlC-like_jellyroll"/>
</dbReference>
<dbReference type="AlphaFoldDB" id="A0A453K149"/>
<protein>
    <recommendedName>
        <fullName evidence="13">Cupin 2 conserved barrel domain-containing protein</fullName>
    </recommendedName>
</protein>
<dbReference type="GO" id="GO:0005788">
    <property type="term" value="C:endoplasmic reticulum lumen"/>
    <property type="evidence" value="ECO:0007669"/>
    <property type="project" value="UniProtKB-SubCell"/>
</dbReference>
<evidence type="ECO:0000313" key="12">
    <source>
        <dbReference type="Proteomes" id="UP000015105"/>
    </source>
</evidence>
<proteinExistence type="predicted"/>
<keyword evidence="6" id="KW-0675">Receptor</keyword>
<keyword evidence="4" id="KW-0256">Endoplasmic reticulum</keyword>
<reference evidence="12" key="1">
    <citation type="journal article" date="2014" name="Science">
        <title>Ancient hybridizations among the ancestral genomes of bread wheat.</title>
        <authorList>
            <consortium name="International Wheat Genome Sequencing Consortium,"/>
            <person name="Marcussen T."/>
            <person name="Sandve S.R."/>
            <person name="Heier L."/>
            <person name="Spannagl M."/>
            <person name="Pfeifer M."/>
            <person name="Jakobsen K.S."/>
            <person name="Wulff B.B."/>
            <person name="Steuernagel B."/>
            <person name="Mayer K.F."/>
            <person name="Olsen O.A."/>
        </authorList>
    </citation>
    <scope>NUCLEOTIDE SEQUENCE [LARGE SCALE GENOMIC DNA]</scope>
    <source>
        <strain evidence="12">cv. AL8/78</strain>
    </source>
</reference>
<name>A0A453K149_AEGTS</name>
<dbReference type="Pfam" id="PF02041">
    <property type="entry name" value="Auxin_BP"/>
    <property type="match status" value="1"/>
</dbReference>
<organism evidence="11 12">
    <name type="scientific">Aegilops tauschii subsp. strangulata</name>
    <name type="common">Goatgrass</name>
    <dbReference type="NCBI Taxonomy" id="200361"/>
    <lineage>
        <taxon>Eukaryota</taxon>
        <taxon>Viridiplantae</taxon>
        <taxon>Streptophyta</taxon>
        <taxon>Embryophyta</taxon>
        <taxon>Tracheophyta</taxon>
        <taxon>Spermatophyta</taxon>
        <taxon>Magnoliopsida</taxon>
        <taxon>Liliopsida</taxon>
        <taxon>Poales</taxon>
        <taxon>Poaceae</taxon>
        <taxon>BOP clade</taxon>
        <taxon>Pooideae</taxon>
        <taxon>Triticodae</taxon>
        <taxon>Triticeae</taxon>
        <taxon>Triticinae</taxon>
        <taxon>Aegilops</taxon>
    </lineage>
</organism>
<dbReference type="GO" id="GO:0032877">
    <property type="term" value="P:positive regulation of DNA endoreduplication"/>
    <property type="evidence" value="ECO:0007669"/>
    <property type="project" value="TreeGrafter"/>
</dbReference>
<evidence type="ECO:0000256" key="8">
    <source>
        <dbReference type="ARBA" id="ARBA00023294"/>
    </source>
</evidence>
<dbReference type="GO" id="GO:0010011">
    <property type="term" value="F:auxin binding"/>
    <property type="evidence" value="ECO:0007669"/>
    <property type="project" value="InterPro"/>
</dbReference>
<keyword evidence="7" id="KW-0325">Glycoprotein</keyword>
<feature type="binding site" evidence="10">
    <location>
        <position position="20"/>
    </location>
    <ligand>
        <name>Zn(2+)</name>
        <dbReference type="ChEBI" id="CHEBI:29105"/>
    </ligand>
</feature>
<dbReference type="PRINTS" id="PR00655">
    <property type="entry name" value="AUXINBINDNGP"/>
</dbReference>
<dbReference type="GO" id="GO:0046872">
    <property type="term" value="F:metal ion binding"/>
    <property type="evidence" value="ECO:0007669"/>
    <property type="project" value="UniProtKB-KW"/>
</dbReference>
<evidence type="ECO:0000256" key="2">
    <source>
        <dbReference type="ARBA" id="ARBA00022723"/>
    </source>
</evidence>
<evidence type="ECO:0000256" key="4">
    <source>
        <dbReference type="ARBA" id="ARBA00022824"/>
    </source>
</evidence>
<reference evidence="11" key="5">
    <citation type="journal article" date="2021" name="G3 (Bethesda)">
        <title>Aegilops tauschii genome assembly Aet v5.0 features greater sequence contiguity and improved annotation.</title>
        <authorList>
            <person name="Wang L."/>
            <person name="Zhu T."/>
            <person name="Rodriguez J.C."/>
            <person name="Deal K.R."/>
            <person name="Dubcovsky J."/>
            <person name="McGuire P.E."/>
            <person name="Lux T."/>
            <person name="Spannagl M."/>
            <person name="Mayer K.F.X."/>
            <person name="Baldrich P."/>
            <person name="Meyers B.C."/>
            <person name="Huo N."/>
            <person name="Gu Y.Q."/>
            <person name="Zhou H."/>
            <person name="Devos K.M."/>
            <person name="Bennetzen J.L."/>
            <person name="Unver T."/>
            <person name="Budak H."/>
            <person name="Gulick P.J."/>
            <person name="Galiba G."/>
            <person name="Kalapos B."/>
            <person name="Nelson D.R."/>
            <person name="Li P."/>
            <person name="You F.M."/>
            <person name="Luo M.C."/>
            <person name="Dvorak J."/>
        </authorList>
    </citation>
    <scope>NUCLEOTIDE SEQUENCE [LARGE SCALE GENOMIC DNA]</scope>
    <source>
        <strain evidence="11">cv. AL8/78</strain>
    </source>
</reference>
<dbReference type="Gramene" id="AET5Gv20256600.5">
    <property type="protein sequence ID" value="AET5Gv20256600.5"/>
    <property type="gene ID" value="AET5Gv20256600"/>
</dbReference>
<reference evidence="11" key="3">
    <citation type="journal article" date="2017" name="Nature">
        <title>Genome sequence of the progenitor of the wheat D genome Aegilops tauschii.</title>
        <authorList>
            <person name="Luo M.C."/>
            <person name="Gu Y.Q."/>
            <person name="Puiu D."/>
            <person name="Wang H."/>
            <person name="Twardziok S.O."/>
            <person name="Deal K.R."/>
            <person name="Huo N."/>
            <person name="Zhu T."/>
            <person name="Wang L."/>
            <person name="Wang Y."/>
            <person name="McGuire P.E."/>
            <person name="Liu S."/>
            <person name="Long H."/>
            <person name="Ramasamy R.K."/>
            <person name="Rodriguez J.C."/>
            <person name="Van S.L."/>
            <person name="Yuan L."/>
            <person name="Wang Z."/>
            <person name="Xia Z."/>
            <person name="Xiao L."/>
            <person name="Anderson O.D."/>
            <person name="Ouyang S."/>
            <person name="Liang Y."/>
            <person name="Zimin A.V."/>
            <person name="Pertea G."/>
            <person name="Qi P."/>
            <person name="Bennetzen J.L."/>
            <person name="Dai X."/>
            <person name="Dawson M.W."/>
            <person name="Muller H.G."/>
            <person name="Kugler K."/>
            <person name="Rivarola-Duarte L."/>
            <person name="Spannagl M."/>
            <person name="Mayer K.F.X."/>
            <person name="Lu F.H."/>
            <person name="Bevan M.W."/>
            <person name="Leroy P."/>
            <person name="Li P."/>
            <person name="You F.M."/>
            <person name="Sun Q."/>
            <person name="Liu Z."/>
            <person name="Lyons E."/>
            <person name="Wicker T."/>
            <person name="Salzberg S.L."/>
            <person name="Devos K.M."/>
            <person name="Dvorak J."/>
        </authorList>
    </citation>
    <scope>NUCLEOTIDE SEQUENCE [LARGE SCALE GENOMIC DNA]</scope>
    <source>
        <strain evidence="11">cv. AL8/78</strain>
    </source>
</reference>
<evidence type="ECO:0000256" key="5">
    <source>
        <dbReference type="ARBA" id="ARBA00022833"/>
    </source>
</evidence>
<keyword evidence="12" id="KW-1185">Reference proteome</keyword>
<dbReference type="Gene3D" id="2.60.120.10">
    <property type="entry name" value="Jelly Rolls"/>
    <property type="match status" value="1"/>
</dbReference>
<keyword evidence="3" id="KW-0732">Signal</keyword>
<keyword evidence="5 10" id="KW-0862">Zinc</keyword>
<sequence>TVEVWLQTISAGQRTPIHRHSCEEVFVVLKGRGTLLLGSTSLPYPGTPQEIPVFQNSTFTVPINYPHQVWNSDEHEDLQVLVIISRPPVKILFSTEKKTVSKVGKWHSVLFWTIFFL</sequence>
<reference evidence="11" key="4">
    <citation type="submission" date="2019-03" db="UniProtKB">
        <authorList>
            <consortium name="EnsemblPlants"/>
        </authorList>
    </citation>
    <scope>IDENTIFICATION</scope>
</reference>
<evidence type="ECO:0000256" key="1">
    <source>
        <dbReference type="ARBA" id="ARBA00004319"/>
    </source>
</evidence>
<feature type="binding site" evidence="10">
    <location>
        <position position="67"/>
    </location>
    <ligand>
        <name>Zn(2+)</name>
        <dbReference type="ChEBI" id="CHEBI:29105"/>
    </ligand>
</feature>
<reference evidence="12" key="2">
    <citation type="journal article" date="2017" name="Nat. Plants">
        <title>The Aegilops tauschii genome reveals multiple impacts of transposons.</title>
        <authorList>
            <person name="Zhao G."/>
            <person name="Zou C."/>
            <person name="Li K."/>
            <person name="Wang K."/>
            <person name="Li T."/>
            <person name="Gao L."/>
            <person name="Zhang X."/>
            <person name="Wang H."/>
            <person name="Yang Z."/>
            <person name="Liu X."/>
            <person name="Jiang W."/>
            <person name="Mao L."/>
            <person name="Kong X."/>
            <person name="Jiao Y."/>
            <person name="Jia J."/>
        </authorList>
    </citation>
    <scope>NUCLEOTIDE SEQUENCE [LARGE SCALE GENOMIC DNA]</scope>
    <source>
        <strain evidence="12">cv. AL8/78</strain>
    </source>
</reference>
<feature type="binding site" evidence="10">
    <location>
        <position position="24"/>
    </location>
    <ligand>
        <name>Zn(2+)</name>
        <dbReference type="ChEBI" id="CHEBI:29105"/>
    </ligand>
</feature>
<evidence type="ECO:0000256" key="10">
    <source>
        <dbReference type="PIRSR" id="PIRSR600526-2"/>
    </source>
</evidence>
<feature type="glycosylation site" description="N-linked (GlcNAc...) asparagine" evidence="9">
    <location>
        <position position="56"/>
    </location>
</feature>
<dbReference type="SUPFAM" id="SSF51182">
    <property type="entry name" value="RmlC-like cupins"/>
    <property type="match status" value="1"/>
</dbReference>
<evidence type="ECO:0000256" key="3">
    <source>
        <dbReference type="ARBA" id="ARBA00022729"/>
    </source>
</evidence>
<dbReference type="GO" id="GO:0000911">
    <property type="term" value="P:cytokinesis by cell plate formation"/>
    <property type="evidence" value="ECO:0007669"/>
    <property type="project" value="TreeGrafter"/>
</dbReference>
<dbReference type="GO" id="GO:0009734">
    <property type="term" value="P:auxin-activated signaling pathway"/>
    <property type="evidence" value="ECO:0007669"/>
    <property type="project" value="UniProtKB-KW"/>
</dbReference>
<evidence type="ECO:0008006" key="13">
    <source>
        <dbReference type="Google" id="ProtNLM"/>
    </source>
</evidence>
<accession>A0A453K149</accession>
<dbReference type="GO" id="GO:0009826">
    <property type="term" value="P:unidimensional cell growth"/>
    <property type="evidence" value="ECO:0007669"/>
    <property type="project" value="TreeGrafter"/>
</dbReference>
<dbReference type="Proteomes" id="UP000015105">
    <property type="component" value="Chromosome 5D"/>
</dbReference>
<dbReference type="GO" id="GO:0045793">
    <property type="term" value="P:positive regulation of cell size"/>
    <property type="evidence" value="ECO:0007669"/>
    <property type="project" value="TreeGrafter"/>
</dbReference>